<dbReference type="Pfam" id="PF03460">
    <property type="entry name" value="NIR_SIR_ferr"/>
    <property type="match status" value="2"/>
</dbReference>
<dbReference type="SUPFAM" id="SSF55124">
    <property type="entry name" value="Nitrite/Sulfite reductase N-terminal domain-like"/>
    <property type="match status" value="2"/>
</dbReference>
<dbReference type="InterPro" id="IPR045169">
    <property type="entry name" value="NO2/SO3_Rdtase_4Fe4S_prot"/>
</dbReference>
<feature type="domain" description="Nitrite/Sulfite reductase ferredoxin-like" evidence="17">
    <location>
        <begin position="348"/>
        <end position="414"/>
    </location>
</feature>
<dbReference type="FunFam" id="3.30.413.10:FF:000004">
    <property type="entry name" value="Sulfite reductase [NADPH] hemoprotein beta-component"/>
    <property type="match status" value="1"/>
</dbReference>
<evidence type="ECO:0000256" key="12">
    <source>
        <dbReference type="ARBA" id="ARBA00052219"/>
    </source>
</evidence>
<dbReference type="Gene3D" id="3.30.413.10">
    <property type="entry name" value="Sulfite Reductase Hemoprotein, domain 1"/>
    <property type="match status" value="2"/>
</dbReference>
<evidence type="ECO:0000256" key="14">
    <source>
        <dbReference type="ARBA" id="ARBA00062253"/>
    </source>
</evidence>
<comment type="catalytic activity">
    <reaction evidence="12 15">
        <text>hydrogen sulfide + 3 NADP(+) + 3 H2O = sulfite + 3 NADPH + 4 H(+)</text>
        <dbReference type="Rhea" id="RHEA:13801"/>
        <dbReference type="ChEBI" id="CHEBI:15377"/>
        <dbReference type="ChEBI" id="CHEBI:15378"/>
        <dbReference type="ChEBI" id="CHEBI:17359"/>
        <dbReference type="ChEBI" id="CHEBI:29919"/>
        <dbReference type="ChEBI" id="CHEBI:57783"/>
        <dbReference type="ChEBI" id="CHEBI:58349"/>
        <dbReference type="EC" id="1.8.1.2"/>
    </reaction>
</comment>
<organism evidence="18 19">
    <name type="scientific">Kangiella koreensis (strain DSM 16069 / JCM 12317 / KCTC 12182 / SW-125)</name>
    <dbReference type="NCBI Taxonomy" id="523791"/>
    <lineage>
        <taxon>Bacteria</taxon>
        <taxon>Pseudomonadati</taxon>
        <taxon>Pseudomonadota</taxon>
        <taxon>Gammaproteobacteria</taxon>
        <taxon>Kangiellales</taxon>
        <taxon>Kangiellaceae</taxon>
        <taxon>Kangiella</taxon>
    </lineage>
</organism>
<evidence type="ECO:0000256" key="11">
    <source>
        <dbReference type="ARBA" id="ARBA00023192"/>
    </source>
</evidence>
<dbReference type="GO" id="GO:0019344">
    <property type="term" value="P:cysteine biosynthetic process"/>
    <property type="evidence" value="ECO:0007669"/>
    <property type="project" value="UniProtKB-KW"/>
</dbReference>
<feature type="binding site" evidence="15">
    <location>
        <position position="433"/>
    </location>
    <ligand>
        <name>[4Fe-4S] cluster</name>
        <dbReference type="ChEBI" id="CHEBI:49883"/>
    </ligand>
</feature>
<evidence type="ECO:0000256" key="7">
    <source>
        <dbReference type="ARBA" id="ARBA00022857"/>
    </source>
</evidence>
<reference evidence="18 19" key="1">
    <citation type="journal article" date="2009" name="Stand. Genomic Sci.">
        <title>Complete genome sequence of Kangiella koreensis type strain (SW-125).</title>
        <authorList>
            <person name="Han C."/>
            <person name="Sikorski J."/>
            <person name="Lapidus A."/>
            <person name="Nolan M."/>
            <person name="Glavina Del Rio T."/>
            <person name="Tice H."/>
            <person name="Cheng J.F."/>
            <person name="Lucas S."/>
            <person name="Chen F."/>
            <person name="Copeland A."/>
            <person name="Ivanova N."/>
            <person name="Mavromatis K."/>
            <person name="Ovchinnikova G."/>
            <person name="Pati A."/>
            <person name="Bruce D."/>
            <person name="Goodwin L."/>
            <person name="Pitluck S."/>
            <person name="Chen A."/>
            <person name="Palaniappan K."/>
            <person name="Land M."/>
            <person name="Hauser L."/>
            <person name="Chang Y.J."/>
            <person name="Jeffries C.D."/>
            <person name="Chain P."/>
            <person name="Saunders E."/>
            <person name="Brettin T."/>
            <person name="Goker M."/>
            <person name="Tindall B.J."/>
            <person name="Bristow J."/>
            <person name="Eisen J.A."/>
            <person name="Markowitz V."/>
            <person name="Hugenholtz P."/>
            <person name="Kyrpides N.C."/>
            <person name="Klenk H.P."/>
            <person name="Detter J.C."/>
        </authorList>
    </citation>
    <scope>NUCLEOTIDE SEQUENCE [LARGE SCALE GENOMIC DNA]</scope>
    <source>
        <strain evidence="19">DSM 16069 / KCTC 12182 / SW-125</strain>
    </source>
</reference>
<dbReference type="GO" id="GO:0050311">
    <property type="term" value="F:sulfite reductase (ferredoxin) activity"/>
    <property type="evidence" value="ECO:0007669"/>
    <property type="project" value="TreeGrafter"/>
</dbReference>
<evidence type="ECO:0000259" key="16">
    <source>
        <dbReference type="Pfam" id="PF01077"/>
    </source>
</evidence>
<dbReference type="OrthoDB" id="3189055at2"/>
<gene>
    <name evidence="15" type="primary">cysI</name>
    <name evidence="18" type="ordered locus">Kkor_0727</name>
</gene>
<dbReference type="SUPFAM" id="SSF56014">
    <property type="entry name" value="Nitrite and sulphite reductase 4Fe-4S domain-like"/>
    <property type="match status" value="2"/>
</dbReference>
<dbReference type="InterPro" id="IPR011786">
    <property type="entry name" value="CysI"/>
</dbReference>
<dbReference type="GO" id="GO:0020037">
    <property type="term" value="F:heme binding"/>
    <property type="evidence" value="ECO:0007669"/>
    <property type="project" value="InterPro"/>
</dbReference>
<dbReference type="InterPro" id="IPR005117">
    <property type="entry name" value="NiRdtase/SiRdtase_haem-b_fer"/>
</dbReference>
<feature type="binding site" evidence="15">
    <location>
        <position position="439"/>
    </location>
    <ligand>
        <name>[4Fe-4S] cluster</name>
        <dbReference type="ChEBI" id="CHEBI:49883"/>
    </ligand>
</feature>
<dbReference type="NCBIfam" id="NF010029">
    <property type="entry name" value="PRK13504.1"/>
    <property type="match status" value="1"/>
</dbReference>
<dbReference type="InParanoid" id="C7RA28"/>
<evidence type="ECO:0000256" key="3">
    <source>
        <dbReference type="ARBA" id="ARBA00022485"/>
    </source>
</evidence>
<evidence type="ECO:0000256" key="2">
    <source>
        <dbReference type="ARBA" id="ARBA00010429"/>
    </source>
</evidence>
<dbReference type="KEGG" id="kko:Kkor_0727"/>
<comment type="subunit">
    <text evidence="14 15">Alpha(8)-beta(8). The alpha component is a flavoprotein, the beta component is a hemoprotein.</text>
</comment>
<dbReference type="PRINTS" id="PR00397">
    <property type="entry name" value="SIROHAEM"/>
</dbReference>
<comment type="function">
    <text evidence="13 15">Component of the sulfite reductase complex that catalyzes the 6-electron reduction of sulfite to sulfide. This is one of several activities required for the biosynthesis of L-cysteine from sulfate.</text>
</comment>
<feature type="binding site" description="axial binding residue" evidence="15">
    <location>
        <position position="482"/>
    </location>
    <ligand>
        <name>siroheme</name>
        <dbReference type="ChEBI" id="CHEBI:60052"/>
    </ligand>
    <ligandPart>
        <name>Fe</name>
        <dbReference type="ChEBI" id="CHEBI:18248"/>
    </ligandPart>
</feature>
<dbReference type="InterPro" id="IPR006067">
    <property type="entry name" value="NO2/SO3_Rdtase_4Fe4S_dom"/>
</dbReference>
<evidence type="ECO:0000256" key="4">
    <source>
        <dbReference type="ARBA" id="ARBA00022605"/>
    </source>
</evidence>
<dbReference type="GO" id="GO:0050661">
    <property type="term" value="F:NADP binding"/>
    <property type="evidence" value="ECO:0007669"/>
    <property type="project" value="InterPro"/>
</dbReference>
<keyword evidence="6 15" id="KW-0479">Metal-binding</keyword>
<dbReference type="PANTHER" id="PTHR11493:SF47">
    <property type="entry name" value="SULFITE REDUCTASE [NADPH] SUBUNIT BETA"/>
    <property type="match status" value="1"/>
</dbReference>
<keyword evidence="10 15" id="KW-0411">Iron-sulfur</keyword>
<keyword evidence="9 15" id="KW-0408">Iron</keyword>
<dbReference type="EC" id="1.8.1.2" evidence="15"/>
<keyword evidence="8 15" id="KW-0560">Oxidoreductase</keyword>
<dbReference type="RefSeq" id="WP_012800661.1">
    <property type="nucleotide sequence ID" value="NC_013166.1"/>
</dbReference>
<keyword evidence="4 15" id="KW-0028">Amino-acid biosynthesis</keyword>
<evidence type="ECO:0000256" key="15">
    <source>
        <dbReference type="HAMAP-Rule" id="MF_01540"/>
    </source>
</evidence>
<protein>
    <recommendedName>
        <fullName evidence="15">Sulfite reductase [NADPH] hemoprotein beta-component</fullName>
        <shortName evidence="15">SiR-HP</shortName>
        <shortName evidence="15">SiRHP</shortName>
        <ecNumber evidence="15">1.8.1.2</ecNumber>
    </recommendedName>
</protein>
<evidence type="ECO:0000256" key="13">
    <source>
        <dbReference type="ARBA" id="ARBA00057160"/>
    </source>
</evidence>
<comment type="cofactor">
    <cofactor evidence="15">
        <name>[4Fe-4S] cluster</name>
        <dbReference type="ChEBI" id="CHEBI:49883"/>
    </cofactor>
    <text evidence="15">Binds 1 [4Fe-4S] cluster per subunit.</text>
</comment>
<feature type="domain" description="Nitrite/sulphite reductase 4Fe-4S" evidence="16">
    <location>
        <begin position="171"/>
        <end position="327"/>
    </location>
</feature>
<evidence type="ECO:0000256" key="5">
    <source>
        <dbReference type="ARBA" id="ARBA00022617"/>
    </source>
</evidence>
<dbReference type="GO" id="GO:0000103">
    <property type="term" value="P:sulfate assimilation"/>
    <property type="evidence" value="ECO:0007669"/>
    <property type="project" value="UniProtKB-UniRule"/>
</dbReference>
<accession>C7RA28</accession>
<dbReference type="HAMAP" id="MF_01540">
    <property type="entry name" value="CysI"/>
    <property type="match status" value="1"/>
</dbReference>
<evidence type="ECO:0000256" key="6">
    <source>
        <dbReference type="ARBA" id="ARBA00022723"/>
    </source>
</evidence>
<keyword evidence="7 15" id="KW-0521">NADP</keyword>
<dbReference type="FunFam" id="3.30.413.10:FF:000003">
    <property type="entry name" value="Sulfite reductase [NADPH] hemoprotein beta-component"/>
    <property type="match status" value="1"/>
</dbReference>
<feature type="domain" description="Nitrite/Sulfite reductase ferredoxin-like" evidence="17">
    <location>
        <begin position="78"/>
        <end position="133"/>
    </location>
</feature>
<dbReference type="PROSITE" id="PS00365">
    <property type="entry name" value="NIR_SIR"/>
    <property type="match status" value="1"/>
</dbReference>
<dbReference type="UniPathway" id="UPA00140">
    <property type="reaction ID" value="UER00207"/>
</dbReference>
<dbReference type="Proteomes" id="UP000001231">
    <property type="component" value="Chromosome"/>
</dbReference>
<dbReference type="PANTHER" id="PTHR11493">
    <property type="entry name" value="SULFITE REDUCTASE [NADPH] SUBUNIT BETA-RELATED"/>
    <property type="match status" value="1"/>
</dbReference>
<dbReference type="InterPro" id="IPR045854">
    <property type="entry name" value="NO2/SO3_Rdtase_4Fe4S_sf"/>
</dbReference>
<keyword evidence="3 15" id="KW-0004">4Fe-4S</keyword>
<evidence type="ECO:0000256" key="10">
    <source>
        <dbReference type="ARBA" id="ARBA00023014"/>
    </source>
</evidence>
<dbReference type="GO" id="GO:0070814">
    <property type="term" value="P:hydrogen sulfide biosynthetic process"/>
    <property type="evidence" value="ECO:0007669"/>
    <property type="project" value="UniProtKB-UniRule"/>
</dbReference>
<evidence type="ECO:0000256" key="8">
    <source>
        <dbReference type="ARBA" id="ARBA00023002"/>
    </source>
</evidence>
<keyword evidence="11 15" id="KW-0198">Cysteine biosynthesis</keyword>
<evidence type="ECO:0000259" key="17">
    <source>
        <dbReference type="Pfam" id="PF03460"/>
    </source>
</evidence>
<proteinExistence type="inferred from homology"/>
<dbReference type="HOGENOM" id="CLU_001975_3_2_6"/>
<dbReference type="AlphaFoldDB" id="C7RA28"/>
<dbReference type="NCBIfam" id="TIGR02041">
    <property type="entry name" value="CysI"/>
    <property type="match status" value="1"/>
</dbReference>
<dbReference type="GO" id="GO:0009337">
    <property type="term" value="C:sulfite reductase complex (NADPH)"/>
    <property type="evidence" value="ECO:0007669"/>
    <property type="project" value="InterPro"/>
</dbReference>
<evidence type="ECO:0000313" key="18">
    <source>
        <dbReference type="EMBL" id="ACV26147.1"/>
    </source>
</evidence>
<dbReference type="GO" id="GO:0051539">
    <property type="term" value="F:4 iron, 4 sulfur cluster binding"/>
    <property type="evidence" value="ECO:0007669"/>
    <property type="project" value="UniProtKB-KW"/>
</dbReference>
<dbReference type="eggNOG" id="COG0155">
    <property type="taxonomic scope" value="Bacteria"/>
</dbReference>
<comment type="similarity">
    <text evidence="2 15">Belongs to the nitrite and sulfite reductase 4Fe-4S domain family.</text>
</comment>
<comment type="pathway">
    <text evidence="1 15">Sulfur metabolism; hydrogen sulfide biosynthesis; hydrogen sulfide from sulfite (NADPH route): step 1/1.</text>
</comment>
<dbReference type="InterPro" id="IPR006066">
    <property type="entry name" value="NO2/SO3_Rdtase_FeS/sirohaem_BS"/>
</dbReference>
<evidence type="ECO:0000313" key="19">
    <source>
        <dbReference type="Proteomes" id="UP000001231"/>
    </source>
</evidence>
<dbReference type="Pfam" id="PF01077">
    <property type="entry name" value="NIR_SIR"/>
    <property type="match status" value="1"/>
</dbReference>
<feature type="binding site" evidence="15">
    <location>
        <position position="482"/>
    </location>
    <ligand>
        <name>[4Fe-4S] cluster</name>
        <dbReference type="ChEBI" id="CHEBI:49883"/>
    </ligand>
</feature>
<name>C7RA28_KANKD</name>
<feature type="binding site" evidence="15">
    <location>
        <position position="478"/>
    </location>
    <ligand>
        <name>[4Fe-4S] cluster</name>
        <dbReference type="ChEBI" id="CHEBI:49883"/>
    </ligand>
</feature>
<dbReference type="GO" id="GO:0004783">
    <property type="term" value="F:sulfite reductase (NADPH) activity"/>
    <property type="evidence" value="ECO:0007669"/>
    <property type="project" value="UniProtKB-UniRule"/>
</dbReference>
<dbReference type="GO" id="GO:0046872">
    <property type="term" value="F:metal ion binding"/>
    <property type="evidence" value="ECO:0007669"/>
    <property type="project" value="UniProtKB-KW"/>
</dbReference>
<dbReference type="FunCoup" id="C7RA28">
    <property type="interactions" value="209"/>
</dbReference>
<keyword evidence="19" id="KW-1185">Reference proteome</keyword>
<comment type="cofactor">
    <cofactor evidence="15">
        <name>siroheme</name>
        <dbReference type="ChEBI" id="CHEBI:60052"/>
    </cofactor>
    <text evidence="15">Binds 1 siroheme per subunit.</text>
</comment>
<dbReference type="EMBL" id="CP001707">
    <property type="protein sequence ID" value="ACV26147.1"/>
    <property type="molecule type" value="Genomic_DNA"/>
</dbReference>
<sequence length="568" mass="64024">MSKVKPTIYDPKKHTVVETIKVNSNYLRGTLEQSLKSELTGAIADDDQMIIKFHGSYQQDDRDLRAERRKQKLEPLYSFMIRARLPGGIASVEQYKVLAKVAQDYGHSSLRLTTRQTYQWHGVVKRHLKQTIAGINTALVDSIAACGDVNRNVMANPLFEQSKLHAEVYEWSKKISEHLLPNTNAYHEIWLDGEKVESTEEPIYGKTYLPRKFKIAIAVPPNNDVDIYANDIGLIAITENETLIGFNVLVGGGMGSSHNDPETYPRAASVIGFCKPEETLKVVESILKVQRDYGNREVRKLARLKYTIDRLTVEGFKETLSDYVGWSLQPAQPFSFEHNGDRYGWIKSDDGKWHLTLYIHSGRIKDTEQSQVFTGLLKITDVHDGEFRCSPNQNLIISNVREENKAAVEQILEQHNISIGQTETPTRLHALACVAFPTCALAMAEAERYLPTLLDKIEVQLERYGIANVPINIRMTGCPNGCARPYLGEIGFVGKAPGKYNLYLGASHTGDRVNKLYRENINEAEILKELDPIFASFAQHRSPEESFGDFVIRQGYVAAVHNGDDFHA</sequence>
<evidence type="ECO:0000256" key="1">
    <source>
        <dbReference type="ARBA" id="ARBA00004774"/>
    </source>
</evidence>
<dbReference type="InterPro" id="IPR036136">
    <property type="entry name" value="Nit/Sulf_reduc_fer-like_dom_sf"/>
</dbReference>
<keyword evidence="5 15" id="KW-0349">Heme</keyword>
<evidence type="ECO:0000256" key="9">
    <source>
        <dbReference type="ARBA" id="ARBA00023004"/>
    </source>
</evidence>
<dbReference type="STRING" id="523791.Kkor_0727"/>